<keyword evidence="2" id="KW-1185">Reference proteome</keyword>
<dbReference type="AlphaFoldDB" id="D6EBF4"/>
<proteinExistence type="predicted"/>
<dbReference type="HOGENOM" id="CLU_221173_2_0_11"/>
<reference evidence="1 2" key="2">
    <citation type="submission" date="2010-03" db="EMBL/GenBank/DDBJ databases">
        <authorList>
            <person name="Pajon A."/>
        </authorList>
    </citation>
    <scope>NUCLEOTIDE SEQUENCE [LARGE SCALE GENOMIC DNA]</scope>
    <source>
        <strain evidence="2">7-10-1-b</strain>
    </source>
</reference>
<accession>D6EBF4</accession>
<protein>
    <submittedName>
        <fullName evidence="1">Uncharacterized protein</fullName>
    </submittedName>
</protein>
<name>D6EBF4_9ACTN</name>
<evidence type="ECO:0000313" key="2">
    <source>
        <dbReference type="Proteomes" id="UP000008805"/>
    </source>
</evidence>
<dbReference type="KEGG" id="gpa:GPA_32400"/>
<evidence type="ECO:0000313" key="1">
    <source>
        <dbReference type="EMBL" id="CBL05051.1"/>
    </source>
</evidence>
<reference evidence="1 2" key="1">
    <citation type="submission" date="2010-03" db="EMBL/GenBank/DDBJ databases">
        <title>The genome sequence of Gordonibacter pamelaeae 7-10-1-bT.</title>
        <authorList>
            <consortium name="metaHIT consortium -- http://www.metahit.eu/"/>
            <person name="Pajon A."/>
            <person name="Turner K."/>
            <person name="Parkhill J."/>
            <person name="Timmis K."/>
            <person name="Oxley A."/>
            <person name="Wurdemann D."/>
        </authorList>
    </citation>
    <scope>NUCLEOTIDE SEQUENCE [LARGE SCALE GENOMIC DNA]</scope>
    <source>
        <strain evidence="2">7-10-1-b</strain>
    </source>
</reference>
<gene>
    <name evidence="1" type="ORF">GPA_32400</name>
</gene>
<organism evidence="1 2">
    <name type="scientific">Gordonibacter pamelaeae 7-10-1-b</name>
    <dbReference type="NCBI Taxonomy" id="657308"/>
    <lineage>
        <taxon>Bacteria</taxon>
        <taxon>Bacillati</taxon>
        <taxon>Actinomycetota</taxon>
        <taxon>Coriobacteriia</taxon>
        <taxon>Eggerthellales</taxon>
        <taxon>Eggerthellaceae</taxon>
        <taxon>Gordonibacter</taxon>
    </lineage>
</organism>
<dbReference type="Proteomes" id="UP000008805">
    <property type="component" value="Chromosome"/>
</dbReference>
<dbReference type="EMBL" id="FP929047">
    <property type="protein sequence ID" value="CBL05051.1"/>
    <property type="molecule type" value="Genomic_DNA"/>
</dbReference>
<sequence length="18" mass="1734">MAVNSSAAMTNGAEPDAP</sequence>